<dbReference type="RefSeq" id="WP_034982951.1">
    <property type="nucleotide sequence ID" value="NZ_CP007647.1"/>
</dbReference>
<evidence type="ECO:0000313" key="5">
    <source>
        <dbReference type="Proteomes" id="UP000029488"/>
    </source>
</evidence>
<reference evidence="4" key="3">
    <citation type="submission" date="2023-04" db="EMBL/GenBank/DDBJ databases">
        <title>Four porcine-derived lactic acid bacteria strains analyses and their evaluation as potential probiotics based on genomics.</title>
        <authorList>
            <person name="Niu D."/>
        </authorList>
    </citation>
    <scope>NUCLEOTIDE SEQUENCE</scope>
    <source>
        <strain evidence="4">ZSA5</strain>
        <plasmid evidence="4">unnamed1</plasmid>
    </source>
</reference>
<proteinExistence type="predicted"/>
<evidence type="ECO:0000313" key="7">
    <source>
        <dbReference type="Proteomes" id="UP001231316"/>
    </source>
</evidence>
<keyword evidence="2" id="KW-0413">Isomerase</keyword>
<organism evidence="2 5">
    <name type="scientific">Ligilactobacillus salivarius</name>
    <dbReference type="NCBI Taxonomy" id="1624"/>
    <lineage>
        <taxon>Bacteria</taxon>
        <taxon>Bacillati</taxon>
        <taxon>Bacillota</taxon>
        <taxon>Bacilli</taxon>
        <taxon>Lactobacillales</taxon>
        <taxon>Lactobacillaceae</taxon>
        <taxon>Ligilactobacillus</taxon>
    </lineage>
</organism>
<dbReference type="SUPFAM" id="SSF51658">
    <property type="entry name" value="Xylose isomerase-like"/>
    <property type="match status" value="1"/>
</dbReference>
<dbReference type="Pfam" id="PF01261">
    <property type="entry name" value="AP_endonuc_2"/>
    <property type="match status" value="1"/>
</dbReference>
<dbReference type="KEGG" id="lsj:LSJ_2189c"/>
<dbReference type="EMBL" id="CP123972">
    <property type="protein sequence ID" value="WII29510.1"/>
    <property type="molecule type" value="Genomic_DNA"/>
</dbReference>
<reference evidence="2 5" key="1">
    <citation type="journal article" date="2014" name="BMC Genomics">
        <title>Unusual genome complexity in Lactobacillus salivarius JCM1046.</title>
        <authorList>
            <person name="Raftis E.J."/>
            <person name="Forde B.M."/>
            <person name="Claesson M.J."/>
            <person name="O'Toole P.W."/>
        </authorList>
    </citation>
    <scope>NUCLEOTIDE SEQUENCE [LARGE SCALE GENOMIC DNA]</scope>
    <source>
        <strain evidence="2 5">JCM1046</strain>
        <plasmid evidence="2 5">pMP1046A</plasmid>
    </source>
</reference>
<dbReference type="EMBL" id="CP007647">
    <property type="protein sequence ID" value="AIR11596.1"/>
    <property type="molecule type" value="Genomic_DNA"/>
</dbReference>
<feature type="domain" description="Xylose isomerase-like TIM barrel" evidence="1">
    <location>
        <begin position="112"/>
        <end position="232"/>
    </location>
</feature>
<dbReference type="Gene3D" id="3.20.20.150">
    <property type="entry name" value="Divalent-metal-dependent TIM barrel enzymes"/>
    <property type="match status" value="1"/>
</dbReference>
<dbReference type="InterPro" id="IPR013022">
    <property type="entry name" value="Xyl_isomerase-like_TIM-brl"/>
</dbReference>
<evidence type="ECO:0000313" key="3">
    <source>
        <dbReference type="EMBL" id="PAY44412.1"/>
    </source>
</evidence>
<protein>
    <submittedName>
        <fullName evidence="4">TIM barrel protein</fullName>
    </submittedName>
    <submittedName>
        <fullName evidence="2 3">Xylose isomerase</fullName>
    </submittedName>
</protein>
<dbReference type="GO" id="GO:0016853">
    <property type="term" value="F:isomerase activity"/>
    <property type="evidence" value="ECO:0007669"/>
    <property type="project" value="UniProtKB-KW"/>
</dbReference>
<gene>
    <name evidence="3" type="ORF">A8C52_10895</name>
    <name evidence="2" type="ORF">LSJ_2189c</name>
    <name evidence="4" type="ORF">QFE45_10065</name>
</gene>
<dbReference type="AlphaFoldDB" id="A0A089QKV9"/>
<dbReference type="EMBL" id="LXZO01000131">
    <property type="protein sequence ID" value="PAY44412.1"/>
    <property type="molecule type" value="Genomic_DNA"/>
</dbReference>
<evidence type="ECO:0000313" key="6">
    <source>
        <dbReference type="Proteomes" id="UP000218139"/>
    </source>
</evidence>
<dbReference type="Proteomes" id="UP001231316">
    <property type="component" value="Plasmid unnamed1"/>
</dbReference>
<dbReference type="Proteomes" id="UP000029488">
    <property type="component" value="Plasmid pMP1046A"/>
</dbReference>
<dbReference type="Proteomes" id="UP000218139">
    <property type="component" value="Unassembled WGS sequence"/>
</dbReference>
<evidence type="ECO:0000313" key="2">
    <source>
        <dbReference type="EMBL" id="AIR11596.1"/>
    </source>
</evidence>
<geneLocation type="plasmid" evidence="4 7">
    <name>unnamed1</name>
</geneLocation>
<sequence>MHLSINTAVFEDEIKKGKSQLECLERLPDKIIDSIEVRGEFFDEERVEEELEEISNLCEKNRWKLFYSVPQELFNSDGFNQDIENKIVLAEKYNVSNLKYSLGHINVKNIDINELNDILNNTSVNVTIENQPNDNGSLVEMKKALNYLNDNHIKLGYTFDSGNWYWIDENPHVAFDELRENISVFHLKDIKSKNTMMLNNGDTDWRYMLNKLGENIPVFLEYGIDENKIIDEMEKVENVLMKR</sequence>
<evidence type="ECO:0000313" key="4">
    <source>
        <dbReference type="EMBL" id="WII29510.1"/>
    </source>
</evidence>
<accession>A0A089QKV9</accession>
<evidence type="ECO:0000259" key="1">
    <source>
        <dbReference type="Pfam" id="PF01261"/>
    </source>
</evidence>
<keyword evidence="2" id="KW-0614">Plasmid</keyword>
<name>A0A089QKV9_9LACO</name>
<geneLocation type="plasmid" evidence="2 5">
    <name>pMP1046A</name>
</geneLocation>
<dbReference type="InterPro" id="IPR036237">
    <property type="entry name" value="Xyl_isomerase-like_sf"/>
</dbReference>
<reference evidence="3 6" key="2">
    <citation type="submission" date="2016-05" db="EMBL/GenBank/DDBJ databases">
        <authorList>
            <person name="Lee J.-Y."/>
            <person name="Kim E.B."/>
            <person name="Choi Y.-J."/>
        </authorList>
    </citation>
    <scope>NUCLEOTIDE SEQUENCE [LARGE SCALE GENOMIC DNA]</scope>
    <source>
        <strain evidence="3 6">KLA006</strain>
    </source>
</reference>